<reference evidence="1 2" key="1">
    <citation type="journal article" date="2024" name="BMC Genomics">
        <title>De novo assembly and annotation of Popillia japonica's genome with initial clues to its potential as an invasive pest.</title>
        <authorList>
            <person name="Cucini C."/>
            <person name="Boschi S."/>
            <person name="Funari R."/>
            <person name="Cardaioli E."/>
            <person name="Iannotti N."/>
            <person name="Marturano G."/>
            <person name="Paoli F."/>
            <person name="Bruttini M."/>
            <person name="Carapelli A."/>
            <person name="Frati F."/>
            <person name="Nardi F."/>
        </authorList>
    </citation>
    <scope>NUCLEOTIDE SEQUENCE [LARGE SCALE GENOMIC DNA]</scope>
    <source>
        <strain evidence="1">DMR45628</strain>
    </source>
</reference>
<evidence type="ECO:0000313" key="2">
    <source>
        <dbReference type="Proteomes" id="UP001458880"/>
    </source>
</evidence>
<keyword evidence="2" id="KW-1185">Reference proteome</keyword>
<gene>
    <name evidence="1" type="ORF">QE152_g23637</name>
</gene>
<name>A0AAW1KET7_POPJA</name>
<dbReference type="EMBL" id="JASPKY010000237">
    <property type="protein sequence ID" value="KAK9717663.1"/>
    <property type="molecule type" value="Genomic_DNA"/>
</dbReference>
<dbReference type="Proteomes" id="UP001458880">
    <property type="component" value="Unassembled WGS sequence"/>
</dbReference>
<sequence length="105" mass="12578">MYDTLITIKTEEKVDKFERINGFEYFRVTKRITKENGTHGANNKLFKSKMVSKAAIPAMVYASELVMTNQMENKLEMWERWILRKMLERVKMENCGWTHRRNAEI</sequence>
<organism evidence="1 2">
    <name type="scientific">Popillia japonica</name>
    <name type="common">Japanese beetle</name>
    <dbReference type="NCBI Taxonomy" id="7064"/>
    <lineage>
        <taxon>Eukaryota</taxon>
        <taxon>Metazoa</taxon>
        <taxon>Ecdysozoa</taxon>
        <taxon>Arthropoda</taxon>
        <taxon>Hexapoda</taxon>
        <taxon>Insecta</taxon>
        <taxon>Pterygota</taxon>
        <taxon>Neoptera</taxon>
        <taxon>Endopterygota</taxon>
        <taxon>Coleoptera</taxon>
        <taxon>Polyphaga</taxon>
        <taxon>Scarabaeiformia</taxon>
        <taxon>Scarabaeidae</taxon>
        <taxon>Rutelinae</taxon>
        <taxon>Popillia</taxon>
    </lineage>
</organism>
<evidence type="ECO:0000313" key="1">
    <source>
        <dbReference type="EMBL" id="KAK9717663.1"/>
    </source>
</evidence>
<protein>
    <submittedName>
        <fullName evidence="1">Uncharacterized protein</fullName>
    </submittedName>
</protein>
<proteinExistence type="predicted"/>
<dbReference type="AlphaFoldDB" id="A0AAW1KET7"/>
<comment type="caution">
    <text evidence="1">The sequence shown here is derived from an EMBL/GenBank/DDBJ whole genome shotgun (WGS) entry which is preliminary data.</text>
</comment>
<accession>A0AAW1KET7</accession>